<dbReference type="Proteomes" id="UP000826012">
    <property type="component" value="Chromosome"/>
</dbReference>
<evidence type="ECO:0000313" key="4">
    <source>
        <dbReference type="EMBL" id="BCZ21229.1"/>
    </source>
</evidence>
<evidence type="ECO:0000256" key="1">
    <source>
        <dbReference type="SAM" id="MobiDB-lite"/>
    </source>
</evidence>
<feature type="compositionally biased region" description="Polar residues" evidence="1">
    <location>
        <begin position="549"/>
        <end position="560"/>
    </location>
</feature>
<protein>
    <recommendedName>
        <fullName evidence="3">DUF7159 domain-containing protein</fullName>
    </recommendedName>
</protein>
<dbReference type="InterPro" id="IPR043129">
    <property type="entry name" value="ATPase_NBD"/>
</dbReference>
<gene>
    <name evidence="4" type="ORF">MTY59_10840</name>
</gene>
<dbReference type="Pfam" id="PF23717">
    <property type="entry name" value="DUF7159"/>
    <property type="match status" value="1"/>
</dbReference>
<keyword evidence="5" id="KW-1185">Reference proteome</keyword>
<evidence type="ECO:0000256" key="2">
    <source>
        <dbReference type="SAM" id="Phobius"/>
    </source>
</evidence>
<reference evidence="4 5" key="1">
    <citation type="submission" date="2021-07" db="EMBL/GenBank/DDBJ databases">
        <title>Complete genome sequence of nontuberculous Mycobacterium sp. TY59.</title>
        <authorList>
            <person name="Fukushima K."/>
        </authorList>
    </citation>
    <scope>NUCLEOTIDE SEQUENCE [LARGE SCALE GENOMIC DNA]</scope>
    <source>
        <strain evidence="4 5">TY59</strain>
    </source>
</reference>
<evidence type="ECO:0000313" key="5">
    <source>
        <dbReference type="Proteomes" id="UP000826012"/>
    </source>
</evidence>
<dbReference type="EMBL" id="AP024828">
    <property type="protein sequence ID" value="BCZ21229.1"/>
    <property type="molecule type" value="Genomic_DNA"/>
</dbReference>
<feature type="compositionally biased region" description="Pro residues" evidence="1">
    <location>
        <begin position="327"/>
        <end position="343"/>
    </location>
</feature>
<keyword evidence="2" id="KW-0812">Transmembrane</keyword>
<sequence length="560" mass="56994">MAPRTVRLVAIEGQNADGVTVEQEEFAVGAAGNSAAGAVDQVIDAIIGSREGVLEGGHRLTSTGVTWSDPAGVGALREAIATHELGGVMLVAPLLAAAALAQTVGYALGYERLAMLFVEPANATLAVVDVADGSIVDLHRRQTGDARAGGLAAELATMVSGLDARGSRADGVFLIGCGTDIVALKSTLEAATPLPVTGPEEPDMALARGAALASANAPLFASSTAALAYALDPGTGELSPPAISPTYLDVWDNADFGTGARAYSAVPDEDDKPSRRPWSMLLAGSALAAIVAAIGGVVLVTLTSDRPGSDVRHNSGVSVATPGVQLPAPPPSNPPQAPPPSNPPQAQVPAPSPAPAPSPSEVAAPAPAPSPVQQPAPQTQVTQPPAAPVYRAPTRQAPQYVPPPVRQAPPPVQEAAPPAGRGTRAPAGRTGARAPAGRTAAAPAATGDDVPALPVRHGADSDQPAAAARPVSTWQTPPTERTLAGTARAPRRSRGRAQWIRIRPRRVRSNDPGGQRRAARRVRAGQQARGRSRGPDGLVRLFRRPVATPAQSSGNRGRSR</sequence>
<feature type="region of interest" description="Disordered" evidence="1">
    <location>
        <begin position="305"/>
        <end position="560"/>
    </location>
</feature>
<feature type="domain" description="DUF7159" evidence="3">
    <location>
        <begin position="1"/>
        <end position="225"/>
    </location>
</feature>
<keyword evidence="2" id="KW-1133">Transmembrane helix</keyword>
<proteinExistence type="predicted"/>
<organism evidence="4 5">
    <name type="scientific">Mycobacterium senriense</name>
    <dbReference type="NCBI Taxonomy" id="2775496"/>
    <lineage>
        <taxon>Bacteria</taxon>
        <taxon>Bacillati</taxon>
        <taxon>Actinomycetota</taxon>
        <taxon>Actinomycetes</taxon>
        <taxon>Mycobacteriales</taxon>
        <taxon>Mycobacteriaceae</taxon>
        <taxon>Mycobacterium</taxon>
        <taxon>Mycobacterium avium complex (MAC)</taxon>
    </lineage>
</organism>
<feature type="transmembrane region" description="Helical" evidence="2">
    <location>
        <begin position="281"/>
        <end position="302"/>
    </location>
</feature>
<dbReference type="SUPFAM" id="SSF53067">
    <property type="entry name" value="Actin-like ATPase domain"/>
    <property type="match status" value="1"/>
</dbReference>
<evidence type="ECO:0000259" key="3">
    <source>
        <dbReference type="Pfam" id="PF23717"/>
    </source>
</evidence>
<feature type="compositionally biased region" description="Pro residues" evidence="1">
    <location>
        <begin position="400"/>
        <end position="412"/>
    </location>
</feature>
<keyword evidence="2" id="KW-0472">Membrane</keyword>
<feature type="compositionally biased region" description="Low complexity" evidence="1">
    <location>
        <begin position="413"/>
        <end position="447"/>
    </location>
</feature>
<dbReference type="PRINTS" id="PR01217">
    <property type="entry name" value="PRICHEXTENSN"/>
</dbReference>
<feature type="compositionally biased region" description="Low complexity" evidence="1">
    <location>
        <begin position="375"/>
        <end position="384"/>
    </location>
</feature>
<dbReference type="InterPro" id="IPR055583">
    <property type="entry name" value="DUF7159"/>
</dbReference>
<accession>A0ABM7SMI1</accession>
<name>A0ABM7SMI1_9MYCO</name>